<dbReference type="FunFam" id="3.40.30.10:FF:000032">
    <property type="entry name" value="Protein disulfide-isomerase A6 homolog"/>
    <property type="match status" value="1"/>
</dbReference>
<dbReference type="SUPFAM" id="SSF47933">
    <property type="entry name" value="ERP29 C domain-like"/>
    <property type="match status" value="1"/>
</dbReference>
<feature type="chain" id="PRO_5040867446" description="protein disulfide-isomerase" evidence="10">
    <location>
        <begin position="27"/>
        <end position="375"/>
    </location>
</feature>
<evidence type="ECO:0000256" key="6">
    <source>
        <dbReference type="ARBA" id="ARBA00023157"/>
    </source>
</evidence>
<dbReference type="GO" id="GO:0005783">
    <property type="term" value="C:endoplasmic reticulum"/>
    <property type="evidence" value="ECO:0007669"/>
    <property type="project" value="InterPro"/>
</dbReference>
<comment type="similarity">
    <text evidence="2 9">Belongs to the protein disulfide isomerase family.</text>
</comment>
<dbReference type="EMBL" id="JANBPT010000512">
    <property type="protein sequence ID" value="KAJ1918225.1"/>
    <property type="molecule type" value="Genomic_DNA"/>
</dbReference>
<dbReference type="InterPro" id="IPR036356">
    <property type="entry name" value="ERp29_C_sf"/>
</dbReference>
<dbReference type="CDD" id="cd02998">
    <property type="entry name" value="PDI_a_ERp38"/>
    <property type="match status" value="2"/>
</dbReference>
<dbReference type="InterPro" id="IPR013766">
    <property type="entry name" value="Thioredoxin_domain"/>
</dbReference>
<dbReference type="InterPro" id="IPR011679">
    <property type="entry name" value="ERp29_C"/>
</dbReference>
<dbReference type="SUPFAM" id="SSF52833">
    <property type="entry name" value="Thioredoxin-like"/>
    <property type="match status" value="2"/>
</dbReference>
<organism evidence="12 13">
    <name type="scientific">Tieghemiomyces parasiticus</name>
    <dbReference type="NCBI Taxonomy" id="78921"/>
    <lineage>
        <taxon>Eukaryota</taxon>
        <taxon>Fungi</taxon>
        <taxon>Fungi incertae sedis</taxon>
        <taxon>Zoopagomycota</taxon>
        <taxon>Kickxellomycotina</taxon>
        <taxon>Dimargaritomycetes</taxon>
        <taxon>Dimargaritales</taxon>
        <taxon>Dimargaritaceae</taxon>
        <taxon>Tieghemiomyces</taxon>
    </lineage>
</organism>
<protein>
    <recommendedName>
        <fullName evidence="3">protein disulfide-isomerase</fullName>
        <ecNumber evidence="3">5.3.4.1</ecNumber>
    </recommendedName>
</protein>
<keyword evidence="4 10" id="KW-0732">Signal</keyword>
<keyword evidence="13" id="KW-1185">Reference proteome</keyword>
<comment type="catalytic activity">
    <reaction evidence="1">
        <text>Catalyzes the rearrangement of -S-S- bonds in proteins.</text>
        <dbReference type="EC" id="5.3.4.1"/>
    </reaction>
</comment>
<evidence type="ECO:0000256" key="10">
    <source>
        <dbReference type="SAM" id="SignalP"/>
    </source>
</evidence>
<keyword evidence="5" id="KW-0677">Repeat</keyword>
<evidence type="ECO:0000256" key="7">
    <source>
        <dbReference type="ARBA" id="ARBA00023235"/>
    </source>
</evidence>
<dbReference type="OrthoDB" id="10264505at2759"/>
<evidence type="ECO:0000313" key="13">
    <source>
        <dbReference type="Proteomes" id="UP001150569"/>
    </source>
</evidence>
<dbReference type="GO" id="GO:0003756">
    <property type="term" value="F:protein disulfide isomerase activity"/>
    <property type="evidence" value="ECO:0007669"/>
    <property type="project" value="UniProtKB-EC"/>
</dbReference>
<dbReference type="InterPro" id="IPR005788">
    <property type="entry name" value="PDI_thioredoxin-like_dom"/>
</dbReference>
<dbReference type="InterPro" id="IPR017937">
    <property type="entry name" value="Thioredoxin_CS"/>
</dbReference>
<keyword evidence="6" id="KW-1015">Disulfide bond</keyword>
<dbReference type="EC" id="5.3.4.1" evidence="3"/>
<dbReference type="PANTHER" id="PTHR45672:SF11">
    <property type="entry name" value="PROTEIN DISULFIDE-ISOMERASE C17H9.14C"/>
    <property type="match status" value="1"/>
</dbReference>
<dbReference type="PROSITE" id="PS51352">
    <property type="entry name" value="THIOREDOXIN_2"/>
    <property type="match status" value="2"/>
</dbReference>
<dbReference type="InterPro" id="IPR051063">
    <property type="entry name" value="PDI"/>
</dbReference>
<evidence type="ECO:0000256" key="9">
    <source>
        <dbReference type="RuleBase" id="RU004208"/>
    </source>
</evidence>
<feature type="domain" description="Thioredoxin" evidence="11">
    <location>
        <begin position="13"/>
        <end position="138"/>
    </location>
</feature>
<evidence type="ECO:0000256" key="2">
    <source>
        <dbReference type="ARBA" id="ARBA00006347"/>
    </source>
</evidence>
<evidence type="ECO:0000256" key="8">
    <source>
        <dbReference type="ARBA" id="ARBA00023284"/>
    </source>
</evidence>
<dbReference type="GO" id="GO:0006457">
    <property type="term" value="P:protein folding"/>
    <property type="evidence" value="ECO:0007669"/>
    <property type="project" value="TreeGrafter"/>
</dbReference>
<dbReference type="Gene3D" id="1.20.1150.12">
    <property type="entry name" value="Endoplasmic reticulum resident protein 29, C-terminal domain"/>
    <property type="match status" value="1"/>
</dbReference>
<dbReference type="InterPro" id="IPR036249">
    <property type="entry name" value="Thioredoxin-like_sf"/>
</dbReference>
<proteinExistence type="inferred from homology"/>
<evidence type="ECO:0000256" key="4">
    <source>
        <dbReference type="ARBA" id="ARBA00022729"/>
    </source>
</evidence>
<comment type="caution">
    <text evidence="12">The sequence shown here is derived from an EMBL/GenBank/DDBJ whole genome shotgun (WGS) entry which is preliminary data.</text>
</comment>
<dbReference type="Proteomes" id="UP001150569">
    <property type="component" value="Unassembled WGS sequence"/>
</dbReference>
<evidence type="ECO:0000256" key="3">
    <source>
        <dbReference type="ARBA" id="ARBA00012723"/>
    </source>
</evidence>
<name>A0A9W7ZWP9_9FUNG</name>
<feature type="signal peptide" evidence="10">
    <location>
        <begin position="1"/>
        <end position="26"/>
    </location>
</feature>
<sequence length="375" mass="41619">MQFRSTWLTVALVALLSTLAVVRVYASDSDVVELTVDNFDSVVDGSKPVLVEFFAPWCGHCKTLAPVYEQLATGFAHAKDKVVIAKVDADQHRSLGSRFDVQGFPTLKLFSQDPKQPLAYDGGRDLESLSQFITDKTGVRARIAKEKTYVRALTTADFDTVALDPTKGVLVEFYAPWCGYCKQLAPIYEKVAKVFANEPNCLVTKLDATVDPDVASRYDVTGYPTIKFFPAGVETAPVEYDAGRTEADFVEYLNKHCGTHRLADGGLDATAGLVEKMNQYVDQFYQAADAKRQSVIKQAGEAAKQLTSTYAQYYVKVMAKVASNKEFVTKEFDRLNKILTERELTPSSADSFNIRKNILDLFRKVVPKQAGHDEL</sequence>
<feature type="domain" description="Thioredoxin" evidence="11">
    <location>
        <begin position="141"/>
        <end position="258"/>
    </location>
</feature>
<dbReference type="NCBIfam" id="TIGR01126">
    <property type="entry name" value="pdi_dom"/>
    <property type="match status" value="2"/>
</dbReference>
<accession>A0A9W7ZWP9</accession>
<dbReference type="CDD" id="cd00238">
    <property type="entry name" value="ERp29c"/>
    <property type="match status" value="1"/>
</dbReference>
<dbReference type="PANTHER" id="PTHR45672">
    <property type="entry name" value="PROTEIN DISULFIDE-ISOMERASE C17H9.14C-RELATED"/>
    <property type="match status" value="1"/>
</dbReference>
<dbReference type="Pfam" id="PF07749">
    <property type="entry name" value="ERp29"/>
    <property type="match status" value="1"/>
</dbReference>
<gene>
    <name evidence="12" type="ORF">IWQ60_007561</name>
</gene>
<dbReference type="PROSITE" id="PS00194">
    <property type="entry name" value="THIOREDOXIN_1"/>
    <property type="match status" value="2"/>
</dbReference>
<evidence type="ECO:0000259" key="11">
    <source>
        <dbReference type="PROSITE" id="PS51352"/>
    </source>
</evidence>
<dbReference type="AlphaFoldDB" id="A0A9W7ZWP9"/>
<keyword evidence="8" id="KW-0676">Redox-active center</keyword>
<evidence type="ECO:0000313" key="12">
    <source>
        <dbReference type="EMBL" id="KAJ1918225.1"/>
    </source>
</evidence>
<reference evidence="12" key="1">
    <citation type="submission" date="2022-07" db="EMBL/GenBank/DDBJ databases">
        <title>Phylogenomic reconstructions and comparative analyses of Kickxellomycotina fungi.</title>
        <authorList>
            <person name="Reynolds N.K."/>
            <person name="Stajich J.E."/>
            <person name="Barry K."/>
            <person name="Grigoriev I.V."/>
            <person name="Crous P."/>
            <person name="Smith M.E."/>
        </authorList>
    </citation>
    <scope>NUCLEOTIDE SEQUENCE</scope>
    <source>
        <strain evidence="12">RSA 861</strain>
    </source>
</reference>
<dbReference type="Pfam" id="PF00085">
    <property type="entry name" value="Thioredoxin"/>
    <property type="match status" value="2"/>
</dbReference>
<dbReference type="PRINTS" id="PR00421">
    <property type="entry name" value="THIOREDOXIN"/>
</dbReference>
<evidence type="ECO:0000256" key="1">
    <source>
        <dbReference type="ARBA" id="ARBA00001182"/>
    </source>
</evidence>
<dbReference type="Gene3D" id="3.40.30.10">
    <property type="entry name" value="Glutaredoxin"/>
    <property type="match status" value="2"/>
</dbReference>
<evidence type="ECO:0000256" key="5">
    <source>
        <dbReference type="ARBA" id="ARBA00022737"/>
    </source>
</evidence>
<keyword evidence="7" id="KW-0413">Isomerase</keyword>